<evidence type="ECO:0000313" key="2">
    <source>
        <dbReference type="Proteomes" id="UP000265520"/>
    </source>
</evidence>
<dbReference type="Proteomes" id="UP000265520">
    <property type="component" value="Unassembled WGS sequence"/>
</dbReference>
<dbReference type="EMBL" id="LXQA010505790">
    <property type="protein sequence ID" value="MCI56030.1"/>
    <property type="molecule type" value="Genomic_DNA"/>
</dbReference>
<reference evidence="1 2" key="1">
    <citation type="journal article" date="2018" name="Front. Plant Sci.">
        <title>Red Clover (Trifolium pratense) and Zigzag Clover (T. medium) - A Picture of Genomic Similarities and Differences.</title>
        <authorList>
            <person name="Dluhosova J."/>
            <person name="Istvanek J."/>
            <person name="Nedelnik J."/>
            <person name="Repkova J."/>
        </authorList>
    </citation>
    <scope>NUCLEOTIDE SEQUENCE [LARGE SCALE GENOMIC DNA]</scope>
    <source>
        <strain evidence="2">cv. 10/8</strain>
        <tissue evidence="1">Leaf</tissue>
    </source>
</reference>
<proteinExistence type="predicted"/>
<keyword evidence="2" id="KW-1185">Reference proteome</keyword>
<accession>A0A392T797</accession>
<comment type="caution">
    <text evidence="1">The sequence shown here is derived from an EMBL/GenBank/DDBJ whole genome shotgun (WGS) entry which is preliminary data.</text>
</comment>
<feature type="non-terminal residue" evidence="1">
    <location>
        <position position="1"/>
    </location>
</feature>
<sequence length="45" mass="5228">WSAAEMPGIDPEVACHQLTLDLRASAVVQWRRKQSPKKRRLQEKL</sequence>
<name>A0A392T797_9FABA</name>
<dbReference type="AlphaFoldDB" id="A0A392T797"/>
<evidence type="ECO:0000313" key="1">
    <source>
        <dbReference type="EMBL" id="MCI56030.1"/>
    </source>
</evidence>
<organism evidence="1 2">
    <name type="scientific">Trifolium medium</name>
    <dbReference type="NCBI Taxonomy" id="97028"/>
    <lineage>
        <taxon>Eukaryota</taxon>
        <taxon>Viridiplantae</taxon>
        <taxon>Streptophyta</taxon>
        <taxon>Embryophyta</taxon>
        <taxon>Tracheophyta</taxon>
        <taxon>Spermatophyta</taxon>
        <taxon>Magnoliopsida</taxon>
        <taxon>eudicotyledons</taxon>
        <taxon>Gunneridae</taxon>
        <taxon>Pentapetalae</taxon>
        <taxon>rosids</taxon>
        <taxon>fabids</taxon>
        <taxon>Fabales</taxon>
        <taxon>Fabaceae</taxon>
        <taxon>Papilionoideae</taxon>
        <taxon>50 kb inversion clade</taxon>
        <taxon>NPAAA clade</taxon>
        <taxon>Hologalegina</taxon>
        <taxon>IRL clade</taxon>
        <taxon>Trifolieae</taxon>
        <taxon>Trifolium</taxon>
    </lineage>
</organism>
<protein>
    <submittedName>
        <fullName evidence="1">Uncharacterized protein</fullName>
    </submittedName>
</protein>